<feature type="domain" description="Solute-binding protein family 3/N-terminal" evidence="7">
    <location>
        <begin position="30"/>
        <end position="244"/>
    </location>
</feature>
<dbReference type="eggNOG" id="COG0715">
    <property type="taxonomic scope" value="Bacteria"/>
</dbReference>
<dbReference type="GO" id="GO:0042626">
    <property type="term" value="F:ATPase-coupled transmembrane transporter activity"/>
    <property type="evidence" value="ECO:0007669"/>
    <property type="project" value="InterPro"/>
</dbReference>
<evidence type="ECO:0000313" key="8">
    <source>
        <dbReference type="EMBL" id="EZP84263.1"/>
    </source>
</evidence>
<dbReference type="PANTHER" id="PTHR30024">
    <property type="entry name" value="ALIPHATIC SULFONATES-BINDING PROTEIN-RELATED"/>
    <property type="match status" value="1"/>
</dbReference>
<accession>A0A031K5H1</accession>
<dbReference type="EMBL" id="JFYZ01000001">
    <property type="protein sequence ID" value="EZP84263.1"/>
    <property type="molecule type" value="Genomic_DNA"/>
</dbReference>
<evidence type="ECO:0000256" key="2">
    <source>
        <dbReference type="ARBA" id="ARBA00010742"/>
    </source>
</evidence>
<dbReference type="Gene3D" id="3.40.190.10">
    <property type="entry name" value="Periplasmic binding protein-like II"/>
    <property type="match status" value="2"/>
</dbReference>
<comment type="function">
    <text evidence="5">Part of a binding-protein-dependent transport system for aliphatic sulfonates. Putative binding protein.</text>
</comment>
<evidence type="ECO:0000256" key="3">
    <source>
        <dbReference type="ARBA" id="ARBA00022448"/>
    </source>
</evidence>
<comment type="similarity">
    <text evidence="2">Belongs to the bacterial solute-binding protein SsuA/TauA family.</text>
</comment>
<dbReference type="RefSeq" id="WP_036523185.1">
    <property type="nucleotide sequence ID" value="NZ_JFYZ01000001.1"/>
</dbReference>
<dbReference type="SMART" id="SM00062">
    <property type="entry name" value="PBPb"/>
    <property type="match status" value="1"/>
</dbReference>
<dbReference type="InterPro" id="IPR015168">
    <property type="entry name" value="SsuA/THI5"/>
</dbReference>
<dbReference type="GO" id="GO:0042597">
    <property type="term" value="C:periplasmic space"/>
    <property type="evidence" value="ECO:0007669"/>
    <property type="project" value="UniProtKB-SubCell"/>
</dbReference>
<evidence type="ECO:0000313" key="9">
    <source>
        <dbReference type="Proteomes" id="UP000024329"/>
    </source>
</evidence>
<protein>
    <recommendedName>
        <fullName evidence="6">Putative aliphatic sulfonates-binding protein</fullName>
    </recommendedName>
</protein>
<dbReference type="PROSITE" id="PS51257">
    <property type="entry name" value="PROKAR_LIPOPROTEIN"/>
    <property type="match status" value="1"/>
</dbReference>
<dbReference type="InterPro" id="IPR010067">
    <property type="entry name" value="ABC_SsuA_sub-bd"/>
</dbReference>
<dbReference type="FunFam" id="3.40.190.10:FF:000050">
    <property type="entry name" value="Sulfonate ABC transporter substrate-binding protein"/>
    <property type="match status" value="1"/>
</dbReference>
<comment type="subcellular location">
    <subcellularLocation>
        <location evidence="1">Periplasm</location>
    </subcellularLocation>
</comment>
<keyword evidence="3" id="KW-0813">Transport</keyword>
<organism evidence="8 9">
    <name type="scientific">Novosphingobium resinovorum</name>
    <dbReference type="NCBI Taxonomy" id="158500"/>
    <lineage>
        <taxon>Bacteria</taxon>
        <taxon>Pseudomonadati</taxon>
        <taxon>Pseudomonadota</taxon>
        <taxon>Alphaproteobacteria</taxon>
        <taxon>Sphingomonadales</taxon>
        <taxon>Sphingomonadaceae</taxon>
        <taxon>Novosphingobium</taxon>
    </lineage>
</organism>
<dbReference type="Pfam" id="PF09084">
    <property type="entry name" value="NMT1"/>
    <property type="match status" value="1"/>
</dbReference>
<name>A0A031K5H1_9SPHN</name>
<sequence>MLDRRNLLAGLTTSLALAACGRGGASDTGLLRVGSQKGGTKALMLASGALDGAPYKVEWSEFPAAQNLLEALGSGAVDVGLVGDAPFQFAYQAGSPIKAIGAQTTQERTEGALALIVPKASTIHGPKDLKGKRIATGRGSVGHYLVLRAMAAAGLGAKDVTITFLSPSDARAALQTGAVDGWSTWQPYVAAALAEGNRIAIDGRGFSQGYGFDIAPESAIKAKRPLLDDFLKREGKALQWASTHVDEFAKVLAAETGLPLPIAKEFAGRGARLPVPIDQGVIDRQQVVLDTFRQFGEVKGDRPLAAAFAPAG</sequence>
<dbReference type="Proteomes" id="UP000024329">
    <property type="component" value="Unassembled WGS sequence"/>
</dbReference>
<evidence type="ECO:0000256" key="1">
    <source>
        <dbReference type="ARBA" id="ARBA00004418"/>
    </source>
</evidence>
<dbReference type="InterPro" id="IPR001638">
    <property type="entry name" value="Solute-binding_3/MltF_N"/>
</dbReference>
<dbReference type="NCBIfam" id="TIGR01728">
    <property type="entry name" value="SsuA_fam"/>
    <property type="match status" value="1"/>
</dbReference>
<comment type="caution">
    <text evidence="8">The sequence shown here is derived from an EMBL/GenBank/DDBJ whole genome shotgun (WGS) entry which is preliminary data.</text>
</comment>
<dbReference type="AlphaFoldDB" id="A0A031K5H1"/>
<reference evidence="8 9" key="1">
    <citation type="submission" date="2014-03" db="EMBL/GenBank/DDBJ databases">
        <title>Whole genome sequence of Novosphingobium resinovorum KF1.</title>
        <authorList>
            <person name="Gan H.M."/>
            <person name="Gan H.Y."/>
            <person name="Chew T.H."/>
            <person name="Savka M.A."/>
        </authorList>
    </citation>
    <scope>NUCLEOTIDE SEQUENCE [LARGE SCALE GENOMIC DNA]</scope>
    <source>
        <strain evidence="8 9">KF1</strain>
    </source>
</reference>
<evidence type="ECO:0000256" key="5">
    <source>
        <dbReference type="ARBA" id="ARBA00055538"/>
    </source>
</evidence>
<dbReference type="PATRIC" id="fig|158500.4.peg.15"/>
<gene>
    <name evidence="8" type="ORF">BV97_00014</name>
</gene>
<keyword evidence="4" id="KW-0732">Signal</keyword>
<evidence type="ECO:0000256" key="4">
    <source>
        <dbReference type="ARBA" id="ARBA00022729"/>
    </source>
</evidence>
<dbReference type="CDD" id="cd13558">
    <property type="entry name" value="PBP2_SsuA_like_2"/>
    <property type="match status" value="1"/>
</dbReference>
<evidence type="ECO:0000259" key="7">
    <source>
        <dbReference type="SMART" id="SM00062"/>
    </source>
</evidence>
<dbReference type="GO" id="GO:0016020">
    <property type="term" value="C:membrane"/>
    <property type="evidence" value="ECO:0007669"/>
    <property type="project" value="InterPro"/>
</dbReference>
<proteinExistence type="inferred from homology"/>
<evidence type="ECO:0000256" key="6">
    <source>
        <dbReference type="ARBA" id="ARBA00070228"/>
    </source>
</evidence>
<dbReference type="STRING" id="158500.BES08_00355"/>
<dbReference type="SUPFAM" id="SSF53850">
    <property type="entry name" value="Periplasmic binding protein-like II"/>
    <property type="match status" value="1"/>
</dbReference>
<dbReference type="PANTHER" id="PTHR30024:SF48">
    <property type="entry name" value="ABC TRANSPORTER SUBSTRATE-BINDING PROTEIN"/>
    <property type="match status" value="1"/>
</dbReference>